<dbReference type="PROSITE" id="PS50977">
    <property type="entry name" value="HTH_TETR_2"/>
    <property type="match status" value="1"/>
</dbReference>
<dbReference type="InterPro" id="IPR023772">
    <property type="entry name" value="DNA-bd_HTH_TetR-type_CS"/>
</dbReference>
<dbReference type="Proteomes" id="UP001601992">
    <property type="component" value="Unassembled WGS sequence"/>
</dbReference>
<feature type="DNA-binding region" description="H-T-H motif" evidence="2">
    <location>
        <begin position="38"/>
        <end position="57"/>
    </location>
</feature>
<dbReference type="Gene3D" id="1.10.10.60">
    <property type="entry name" value="Homeodomain-like"/>
    <property type="match status" value="1"/>
</dbReference>
<dbReference type="PROSITE" id="PS01081">
    <property type="entry name" value="HTH_TETR_1"/>
    <property type="match status" value="1"/>
</dbReference>
<comment type="caution">
    <text evidence="4">The sequence shown here is derived from an EMBL/GenBank/DDBJ whole genome shotgun (WGS) entry which is preliminary data.</text>
</comment>
<feature type="domain" description="HTH tetR-type" evidence="3">
    <location>
        <begin position="15"/>
        <end position="75"/>
    </location>
</feature>
<dbReference type="SUPFAM" id="SSF48498">
    <property type="entry name" value="Tetracyclin repressor-like, C-terminal domain"/>
    <property type="match status" value="1"/>
</dbReference>
<dbReference type="InterPro" id="IPR041678">
    <property type="entry name" value="TetR_C_16"/>
</dbReference>
<gene>
    <name evidence="4" type="ORF">ACFYXQ_13295</name>
</gene>
<dbReference type="Gene3D" id="1.10.357.10">
    <property type="entry name" value="Tetracycline Repressor, domain 2"/>
    <property type="match status" value="1"/>
</dbReference>
<evidence type="ECO:0000313" key="4">
    <source>
        <dbReference type="EMBL" id="MFF3568739.1"/>
    </source>
</evidence>
<dbReference type="EMBL" id="JBIAQY010000004">
    <property type="protein sequence ID" value="MFF3568739.1"/>
    <property type="molecule type" value="Genomic_DNA"/>
</dbReference>
<evidence type="ECO:0000256" key="1">
    <source>
        <dbReference type="ARBA" id="ARBA00023125"/>
    </source>
</evidence>
<dbReference type="PANTHER" id="PTHR30055:SF235">
    <property type="entry name" value="TRANSCRIPTIONAL REGULATORY PROTEIN"/>
    <property type="match status" value="1"/>
</dbReference>
<evidence type="ECO:0000256" key="2">
    <source>
        <dbReference type="PROSITE-ProRule" id="PRU00335"/>
    </source>
</evidence>
<dbReference type="RefSeq" id="WP_040822980.1">
    <property type="nucleotide sequence ID" value="NZ_JBIAQY010000004.1"/>
</dbReference>
<name>A0ABW6RZ37_9NOCA</name>
<dbReference type="Pfam" id="PF00440">
    <property type="entry name" value="TetR_N"/>
    <property type="match status" value="1"/>
</dbReference>
<dbReference type="InterPro" id="IPR036271">
    <property type="entry name" value="Tet_transcr_reg_TetR-rel_C_sf"/>
</dbReference>
<dbReference type="PANTHER" id="PTHR30055">
    <property type="entry name" value="HTH-TYPE TRANSCRIPTIONAL REGULATOR RUTR"/>
    <property type="match status" value="1"/>
</dbReference>
<dbReference type="Pfam" id="PF17920">
    <property type="entry name" value="TetR_C_16"/>
    <property type="match status" value="1"/>
</dbReference>
<keyword evidence="1 2" id="KW-0238">DNA-binding</keyword>
<reference evidence="4 5" key="1">
    <citation type="submission" date="2024-10" db="EMBL/GenBank/DDBJ databases">
        <title>The Natural Products Discovery Center: Release of the First 8490 Sequenced Strains for Exploring Actinobacteria Biosynthetic Diversity.</title>
        <authorList>
            <person name="Kalkreuter E."/>
            <person name="Kautsar S.A."/>
            <person name="Yang D."/>
            <person name="Bader C.D."/>
            <person name="Teijaro C.N."/>
            <person name="Fluegel L."/>
            <person name="Davis C.M."/>
            <person name="Simpson J.R."/>
            <person name="Lauterbach L."/>
            <person name="Steele A.D."/>
            <person name="Gui C."/>
            <person name="Meng S."/>
            <person name="Li G."/>
            <person name="Viehrig K."/>
            <person name="Ye F."/>
            <person name="Su P."/>
            <person name="Kiefer A.F."/>
            <person name="Nichols A."/>
            <person name="Cepeda A.J."/>
            <person name="Yan W."/>
            <person name="Fan B."/>
            <person name="Jiang Y."/>
            <person name="Adhikari A."/>
            <person name="Zheng C.-J."/>
            <person name="Schuster L."/>
            <person name="Cowan T.M."/>
            <person name="Smanski M.J."/>
            <person name="Chevrette M.G."/>
            <person name="De Carvalho L.P.S."/>
            <person name="Shen B."/>
        </authorList>
    </citation>
    <scope>NUCLEOTIDE SEQUENCE [LARGE SCALE GENOMIC DNA]</scope>
    <source>
        <strain evidence="4 5">NPDC002593</strain>
    </source>
</reference>
<keyword evidence="5" id="KW-1185">Reference proteome</keyword>
<proteinExistence type="predicted"/>
<organism evidence="4 5">
    <name type="scientific">Nocardia jiangxiensis</name>
    <dbReference type="NCBI Taxonomy" id="282685"/>
    <lineage>
        <taxon>Bacteria</taxon>
        <taxon>Bacillati</taxon>
        <taxon>Actinomycetota</taxon>
        <taxon>Actinomycetes</taxon>
        <taxon>Mycobacteriales</taxon>
        <taxon>Nocardiaceae</taxon>
        <taxon>Nocardia</taxon>
    </lineage>
</organism>
<accession>A0ABW6RZ37</accession>
<dbReference type="InterPro" id="IPR050109">
    <property type="entry name" value="HTH-type_TetR-like_transc_reg"/>
</dbReference>
<dbReference type="SUPFAM" id="SSF46689">
    <property type="entry name" value="Homeodomain-like"/>
    <property type="match status" value="1"/>
</dbReference>
<protein>
    <submittedName>
        <fullName evidence="4">TetR family transcriptional regulator</fullName>
    </submittedName>
</protein>
<dbReference type="InterPro" id="IPR001647">
    <property type="entry name" value="HTH_TetR"/>
</dbReference>
<dbReference type="PRINTS" id="PR00455">
    <property type="entry name" value="HTHTETR"/>
</dbReference>
<dbReference type="InterPro" id="IPR009057">
    <property type="entry name" value="Homeodomain-like_sf"/>
</dbReference>
<evidence type="ECO:0000259" key="3">
    <source>
        <dbReference type="PROSITE" id="PS50977"/>
    </source>
</evidence>
<evidence type="ECO:0000313" key="5">
    <source>
        <dbReference type="Proteomes" id="UP001601992"/>
    </source>
</evidence>
<sequence>MSEESAPAGRRRDSAATRAALLSAAQELFAERGFERATVRDIAARAGVNQALLFRYFGTKEELFRASITDRGRRVLAEGPDDALLGRMLERMLQPDDTATQGYWLEAALRSSGHDEGTAAIRAQLGQEYVRALSTLTDEPDADLRADLLLAWLLGIGLMRSVHQRDPLAGADPDAVAGHVLRAARVLLERMDVNFPPR</sequence>